<gene>
    <name evidence="1" type="ORF">G0D72_16120</name>
</gene>
<sequence>MLVNKLNIDSCRSIDIGRNARDQKLKMRVDKLSVVSCFENIGERKKTYTKLKKMRQKEFKNYRVQYIRNNDKKPYRKALLIRKKERNSPVLLRIDYSPINRSTGGIRLDFRPQHMASTEIDHLLSWINRRIGGVFYQLLARAWVTQIDVALDVYNCKLNDYIWGLDRSGKTKYFNKRNGLPGIRVGSCRSFLHFLCYGKVDANSGRKLVFRERAKFININLDEYQKFLRIEARFRPGAKPTSKKGSVLMLAHILDMRNPFERLRIYSKDLGGELLNRQYLYVLPNAPSIARMKRYMMADMQCSRLPRKVDRLIAEYEIALFDKRTVWEQWSRCVAQLSGIFSIASVFCVHRCVHSESTE</sequence>
<proteinExistence type="predicted"/>
<reference evidence="1" key="1">
    <citation type="journal article" date="2018" name="Genome Biol.">
        <title>SKESA: strategic k-mer extension for scrupulous assemblies.</title>
        <authorList>
            <person name="Souvorov A."/>
            <person name="Agarwala R."/>
            <person name="Lipman D.J."/>
        </authorList>
    </citation>
    <scope>NUCLEOTIDE SEQUENCE</scope>
    <source>
        <strain evidence="1">11-3796</strain>
    </source>
</reference>
<dbReference type="EMBL" id="DAAMIJ010000037">
    <property type="protein sequence ID" value="HAC6770621.1"/>
    <property type="molecule type" value="Genomic_DNA"/>
</dbReference>
<evidence type="ECO:0000313" key="1">
    <source>
        <dbReference type="EMBL" id="HAC6770621.1"/>
    </source>
</evidence>
<comment type="caution">
    <text evidence="1">The sequence shown here is derived from an EMBL/GenBank/DDBJ whole genome shotgun (WGS) entry which is preliminary data.</text>
</comment>
<reference evidence="1" key="2">
    <citation type="submission" date="2018-07" db="EMBL/GenBank/DDBJ databases">
        <authorList>
            <consortium name="NCBI Pathogen Detection Project"/>
        </authorList>
    </citation>
    <scope>NUCLEOTIDE SEQUENCE</scope>
    <source>
        <strain evidence="1">11-3796</strain>
    </source>
</reference>
<organism evidence="1">
    <name type="scientific">Salmonella diarizonae</name>
    <dbReference type="NCBI Taxonomy" id="59204"/>
    <lineage>
        <taxon>Bacteria</taxon>
        <taxon>Pseudomonadati</taxon>
        <taxon>Pseudomonadota</taxon>
        <taxon>Gammaproteobacteria</taxon>
        <taxon>Enterobacterales</taxon>
        <taxon>Enterobacteriaceae</taxon>
        <taxon>Salmonella</taxon>
    </lineage>
</organism>
<protein>
    <recommendedName>
        <fullName evidence="2">Replication initiation protein</fullName>
    </recommendedName>
</protein>
<dbReference type="AlphaFoldDB" id="A0A702DFN3"/>
<evidence type="ECO:0008006" key="2">
    <source>
        <dbReference type="Google" id="ProtNLM"/>
    </source>
</evidence>
<name>A0A702DFN3_SALDZ</name>
<accession>A0A702DFN3</accession>